<feature type="transmembrane region" description="Helical" evidence="1">
    <location>
        <begin position="206"/>
        <end position="229"/>
    </location>
</feature>
<feature type="transmembrane region" description="Helical" evidence="1">
    <location>
        <begin position="59"/>
        <end position="79"/>
    </location>
</feature>
<evidence type="ECO:0000259" key="2">
    <source>
        <dbReference type="Pfam" id="PF01757"/>
    </source>
</evidence>
<keyword evidence="3" id="KW-0012">Acyltransferase</keyword>
<keyword evidence="4" id="KW-1185">Reference proteome</keyword>
<feature type="transmembrane region" description="Helical" evidence="1">
    <location>
        <begin position="172"/>
        <end position="194"/>
    </location>
</feature>
<dbReference type="GO" id="GO:0016020">
    <property type="term" value="C:membrane"/>
    <property type="evidence" value="ECO:0007669"/>
    <property type="project" value="TreeGrafter"/>
</dbReference>
<comment type="caution">
    <text evidence="3">The sequence shown here is derived from an EMBL/GenBank/DDBJ whole genome shotgun (WGS) entry which is preliminary data.</text>
</comment>
<dbReference type="Proteomes" id="UP000326570">
    <property type="component" value="Unassembled WGS sequence"/>
</dbReference>
<gene>
    <name evidence="3" type="ORF">F0P94_16695</name>
</gene>
<dbReference type="InterPro" id="IPR002656">
    <property type="entry name" value="Acyl_transf_3_dom"/>
</dbReference>
<evidence type="ECO:0000313" key="3">
    <source>
        <dbReference type="EMBL" id="KAA9326054.1"/>
    </source>
</evidence>
<dbReference type="EMBL" id="VTWT01000010">
    <property type="protein sequence ID" value="KAA9326054.1"/>
    <property type="molecule type" value="Genomic_DNA"/>
</dbReference>
<dbReference type="PANTHER" id="PTHR23028">
    <property type="entry name" value="ACETYLTRANSFERASE"/>
    <property type="match status" value="1"/>
</dbReference>
<dbReference type="Pfam" id="PF01757">
    <property type="entry name" value="Acyl_transf_3"/>
    <property type="match status" value="1"/>
</dbReference>
<feature type="transmembrane region" description="Helical" evidence="1">
    <location>
        <begin position="139"/>
        <end position="160"/>
    </location>
</feature>
<accession>A0A5N1IMT9</accession>
<dbReference type="InterPro" id="IPR050879">
    <property type="entry name" value="Acyltransferase_3"/>
</dbReference>
<dbReference type="AlphaFoldDB" id="A0A5N1IMT9"/>
<sequence length="371" mass="42185">MGILLSKPQPDSIVQQQRTIYPALTGLRFIAASIIFVFHNQDLIPETVPLLLRNIIAEFHIGVSVFFVLSGFLIANQFNGTSFEKPKAYLKYLAIRFGRIFPLYWAILIVLQMLWLFSIPEFFIHAALLKGYFRGFHPGVAQAWSLTVELAFYACAPFLYKATLKGKMLHAFLVVTLIGVALASIGSTLTYLGLNPHEFVPDLKFAAFNTFFGRASEFFAGMLLYYFIIPKGKEWPVKWMPVTYGGIIFLIVSSLILHAFQTPTAFSIHTWSGLAFHHTVIPFAIAVILYGLIRENTFLGQLLSTRFFMLLGNASYAFYLIHFGWVNNWLIYNVTDSPFLLFIILWAISIGVYLAFDKPVYLWLRKKISAI</sequence>
<protein>
    <submittedName>
        <fullName evidence="3">Acyltransferase</fullName>
    </submittedName>
</protein>
<feature type="transmembrane region" description="Helical" evidence="1">
    <location>
        <begin position="337"/>
        <end position="356"/>
    </location>
</feature>
<proteinExistence type="predicted"/>
<evidence type="ECO:0000256" key="1">
    <source>
        <dbReference type="SAM" id="Phobius"/>
    </source>
</evidence>
<reference evidence="3 4" key="1">
    <citation type="submission" date="2019-09" db="EMBL/GenBank/DDBJ databases">
        <title>Genome sequence of Adhaeribacter sp. M2.</title>
        <authorList>
            <person name="Srinivasan S."/>
        </authorList>
    </citation>
    <scope>NUCLEOTIDE SEQUENCE [LARGE SCALE GENOMIC DNA]</scope>
    <source>
        <strain evidence="3 4">M2</strain>
    </source>
</reference>
<dbReference type="GO" id="GO:0016747">
    <property type="term" value="F:acyltransferase activity, transferring groups other than amino-acyl groups"/>
    <property type="evidence" value="ECO:0007669"/>
    <property type="project" value="InterPro"/>
</dbReference>
<feature type="transmembrane region" description="Helical" evidence="1">
    <location>
        <begin position="241"/>
        <end position="260"/>
    </location>
</feature>
<feature type="domain" description="Acyltransferase 3" evidence="2">
    <location>
        <begin position="23"/>
        <end position="353"/>
    </location>
</feature>
<feature type="transmembrane region" description="Helical" evidence="1">
    <location>
        <begin position="272"/>
        <end position="293"/>
    </location>
</feature>
<dbReference type="RefSeq" id="WP_150905149.1">
    <property type="nucleotide sequence ID" value="NZ_VTWT01000010.1"/>
</dbReference>
<name>A0A5N1IMT9_9BACT</name>
<feature type="transmembrane region" description="Helical" evidence="1">
    <location>
        <begin position="100"/>
        <end position="119"/>
    </location>
</feature>
<feature type="transmembrane region" description="Helical" evidence="1">
    <location>
        <begin position="305"/>
        <end position="325"/>
    </location>
</feature>
<keyword evidence="3" id="KW-0808">Transferase</keyword>
<keyword evidence="1" id="KW-1133">Transmembrane helix</keyword>
<keyword evidence="1" id="KW-0472">Membrane</keyword>
<keyword evidence="1" id="KW-0812">Transmembrane</keyword>
<dbReference type="GO" id="GO:0000271">
    <property type="term" value="P:polysaccharide biosynthetic process"/>
    <property type="evidence" value="ECO:0007669"/>
    <property type="project" value="TreeGrafter"/>
</dbReference>
<feature type="transmembrane region" description="Helical" evidence="1">
    <location>
        <begin position="20"/>
        <end position="39"/>
    </location>
</feature>
<dbReference type="PANTHER" id="PTHR23028:SF53">
    <property type="entry name" value="ACYL_TRANSF_3 DOMAIN-CONTAINING PROTEIN"/>
    <property type="match status" value="1"/>
</dbReference>
<evidence type="ECO:0000313" key="4">
    <source>
        <dbReference type="Proteomes" id="UP000326570"/>
    </source>
</evidence>
<organism evidence="3 4">
    <name type="scientific">Adhaeribacter soli</name>
    <dbReference type="NCBI Taxonomy" id="2607655"/>
    <lineage>
        <taxon>Bacteria</taxon>
        <taxon>Pseudomonadati</taxon>
        <taxon>Bacteroidota</taxon>
        <taxon>Cytophagia</taxon>
        <taxon>Cytophagales</taxon>
        <taxon>Hymenobacteraceae</taxon>
        <taxon>Adhaeribacter</taxon>
    </lineage>
</organism>